<dbReference type="EMBL" id="AQHW01000022">
    <property type="protein sequence ID" value="KKB50226.1"/>
    <property type="molecule type" value="Genomic_DNA"/>
</dbReference>
<evidence type="ECO:0000313" key="3">
    <source>
        <dbReference type="Proteomes" id="UP000033035"/>
    </source>
</evidence>
<evidence type="ECO:0000313" key="2">
    <source>
        <dbReference type="EMBL" id="KKB50226.1"/>
    </source>
</evidence>
<dbReference type="PATRIC" id="fig|1203610.3.peg.4279"/>
<dbReference type="AlphaFoldDB" id="A0A0F5IX84"/>
<feature type="non-terminal residue" evidence="2">
    <location>
        <position position="1"/>
    </location>
</feature>
<protein>
    <recommendedName>
        <fullName evidence="1">DUF4906 domain-containing protein</fullName>
    </recommendedName>
</protein>
<organism evidence="2 3">
    <name type="scientific">Parabacteroides gordonii MS-1 = DSM 23371</name>
    <dbReference type="NCBI Taxonomy" id="1203610"/>
    <lineage>
        <taxon>Bacteria</taxon>
        <taxon>Pseudomonadati</taxon>
        <taxon>Bacteroidota</taxon>
        <taxon>Bacteroidia</taxon>
        <taxon>Bacteroidales</taxon>
        <taxon>Tannerellaceae</taxon>
        <taxon>Parabacteroides</taxon>
    </lineage>
</organism>
<dbReference type="Proteomes" id="UP000033035">
    <property type="component" value="Unassembled WGS sequence"/>
</dbReference>
<keyword evidence="3" id="KW-1185">Reference proteome</keyword>
<sequence>YPSLLDQFTTIQVDPSGKSSYSCWIPANVRGTNPAATSQTYRIKSNAPTGSSYASFIAVNGEESKKKLNYRVYLGGRTTFDFNLYNNTNYNYEVNFNHTGLPTNDRRVTIIDPIPASENNNNLVPTANCFMVAPGGAFCFNPYKYEVNGEPTENTLLKSWCESAKIQSVKVLWQTKENGDIGDPVLGVVNSSDDHKNIVDLINGDDFDKARIYCRVAPNTTGGSGAIAAYNESGEILWSWHIWVTDYSPDARGNNDVQTPVNKRKLKFEYGSYTNNFPMMDRNLGASAGYIELPPDDLEKSKTNGFYYQWGRKDPFRGSYSNTKISQVLNTDIKANAPTKGLLSLFKADGLTFYPMSVIQKQVSFRDAYKDPGNMYKIPTGSNQWIDNATDDYRKAWGAGIGKGLHDPCPTGWRIATMANYRQLFNSGGTGNLRVKESTSGGYVIYYDKNGVNTTYFYLAGYWSQYGLTGINGSMYMWCGDALSRTGGSGGIYFMMEGNKTAKFLTTGNERESLLVRCIQERE</sequence>
<reference evidence="2 3" key="1">
    <citation type="submission" date="2013-04" db="EMBL/GenBank/DDBJ databases">
        <title>The Genome Sequence of Parabacteroides gordonii DSM 23371.</title>
        <authorList>
            <consortium name="The Broad Institute Genomics Platform"/>
            <person name="Earl A."/>
            <person name="Ward D."/>
            <person name="Feldgarden M."/>
            <person name="Gevers D."/>
            <person name="Martens E."/>
            <person name="Sakamoto M."/>
            <person name="Benno Y."/>
            <person name="Suzuki N."/>
            <person name="Matsunaga N."/>
            <person name="Koshihara K."/>
            <person name="Seki M."/>
            <person name="Komiya H."/>
            <person name="Walker B."/>
            <person name="Young S."/>
            <person name="Zeng Q."/>
            <person name="Gargeya S."/>
            <person name="Fitzgerald M."/>
            <person name="Haas B."/>
            <person name="Abouelleil A."/>
            <person name="Allen A.W."/>
            <person name="Alvarado L."/>
            <person name="Arachchi H.M."/>
            <person name="Berlin A.M."/>
            <person name="Chapman S.B."/>
            <person name="Gainer-Dewar J."/>
            <person name="Goldberg J."/>
            <person name="Griggs A."/>
            <person name="Gujja S."/>
            <person name="Hansen M."/>
            <person name="Howarth C."/>
            <person name="Imamovic A."/>
            <person name="Ireland A."/>
            <person name="Larimer J."/>
            <person name="McCowan C."/>
            <person name="Murphy C."/>
            <person name="Pearson M."/>
            <person name="Poon T.W."/>
            <person name="Priest M."/>
            <person name="Roberts A."/>
            <person name="Saif S."/>
            <person name="Shea T."/>
            <person name="Sisk P."/>
            <person name="Sykes S."/>
            <person name="Wortman J."/>
            <person name="Nusbaum C."/>
            <person name="Birren B."/>
        </authorList>
    </citation>
    <scope>NUCLEOTIDE SEQUENCE [LARGE SCALE GENOMIC DNA]</scope>
    <source>
        <strain evidence="2 3">MS-1</strain>
    </source>
</reference>
<gene>
    <name evidence="2" type="ORF">HMPREF1536_04205</name>
</gene>
<dbReference type="STRING" id="1203610.HMPREF1536_04205"/>
<dbReference type="RefSeq" id="WP_046151808.1">
    <property type="nucleotide sequence ID" value="NZ_KQ033920.1"/>
</dbReference>
<dbReference type="InterPro" id="IPR032594">
    <property type="entry name" value="DUF4906"/>
</dbReference>
<evidence type="ECO:0000259" key="1">
    <source>
        <dbReference type="Pfam" id="PF16249"/>
    </source>
</evidence>
<comment type="caution">
    <text evidence="2">The sequence shown here is derived from an EMBL/GenBank/DDBJ whole genome shotgun (WGS) entry which is preliminary data.</text>
</comment>
<dbReference type="Pfam" id="PF16249">
    <property type="entry name" value="DUF4906"/>
    <property type="match status" value="1"/>
</dbReference>
<accession>A0A0F5IX84</accession>
<name>A0A0F5IX84_9BACT</name>
<proteinExistence type="predicted"/>
<dbReference type="HOGENOM" id="CLU_019127_0_0_10"/>
<feature type="domain" description="DUF4906" evidence="1">
    <location>
        <begin position="20"/>
        <end position="94"/>
    </location>
</feature>